<dbReference type="Gene3D" id="3.40.50.150">
    <property type="entry name" value="Vaccinia Virus protein VP39"/>
    <property type="match status" value="1"/>
</dbReference>
<dbReference type="Pfam" id="PF08100">
    <property type="entry name" value="Dimerisation"/>
    <property type="match status" value="1"/>
</dbReference>
<dbReference type="InterPro" id="IPR029063">
    <property type="entry name" value="SAM-dependent_MTases_sf"/>
</dbReference>
<dbReference type="SUPFAM" id="SSF46785">
    <property type="entry name" value="Winged helix' DNA-binding domain"/>
    <property type="match status" value="1"/>
</dbReference>
<dbReference type="Pfam" id="PF00891">
    <property type="entry name" value="Methyltransf_2"/>
    <property type="match status" value="1"/>
</dbReference>
<dbReference type="GO" id="GO:0008171">
    <property type="term" value="F:O-methyltransferase activity"/>
    <property type="evidence" value="ECO:0007669"/>
    <property type="project" value="InterPro"/>
</dbReference>
<feature type="domain" description="O-methyltransferase C-terminal" evidence="4">
    <location>
        <begin position="137"/>
        <end position="323"/>
    </location>
</feature>
<evidence type="ECO:0000259" key="4">
    <source>
        <dbReference type="Pfam" id="PF00891"/>
    </source>
</evidence>
<dbReference type="GO" id="GO:0046983">
    <property type="term" value="F:protein dimerization activity"/>
    <property type="evidence" value="ECO:0007669"/>
    <property type="project" value="InterPro"/>
</dbReference>
<dbReference type="Proteomes" id="UP000467840">
    <property type="component" value="Chromosome 8"/>
</dbReference>
<dbReference type="PANTHER" id="PTHR11746">
    <property type="entry name" value="O-METHYLTRANSFERASE"/>
    <property type="match status" value="1"/>
</dbReference>
<dbReference type="InterPro" id="IPR036390">
    <property type="entry name" value="WH_DNA-bd_sf"/>
</dbReference>
<evidence type="ECO:0000259" key="5">
    <source>
        <dbReference type="Pfam" id="PF08100"/>
    </source>
</evidence>
<dbReference type="PROSITE" id="PS51683">
    <property type="entry name" value="SAM_OMT_II"/>
    <property type="match status" value="1"/>
</dbReference>
<keyword evidence="7" id="KW-1185">Reference proteome</keyword>
<evidence type="ECO:0000256" key="2">
    <source>
        <dbReference type="ARBA" id="ARBA00022679"/>
    </source>
</evidence>
<dbReference type="EMBL" id="JAAGAX010000016">
    <property type="protein sequence ID" value="KAF2288167.1"/>
    <property type="molecule type" value="Genomic_DNA"/>
</dbReference>
<feature type="domain" description="O-methyltransferase dimerisation" evidence="5">
    <location>
        <begin position="22"/>
        <end position="114"/>
    </location>
</feature>
<keyword evidence="1" id="KW-0489">Methyltransferase</keyword>
<dbReference type="AlphaFoldDB" id="A0A6A6KHC4"/>
<sequence length="343" mass="38451">MNLGKLAKPLMDGEEDGLFALQLATISIVPMVLRTVMELDLLEMMAEEGEGALFSASELASRLPTKNPDAPIIIDRMLRLLASYSILNCSTVTDKRGHAQKLYGLGSVCKYFTRDQDGVSFAPFFLSILSKPSVDCWYHLKEAVLEGVSPFDKANGMNIFEFARRNETSFNESMYNHTMKVMRKILDKYKGFEDLHQVVDVGGGFGANLRLLVSKYPQIKGINFDLPHVVKDAPPCPGVEHVRGDMFVNIPKGEVIFMKNCYDALPEFGKVIVVESVVPEFVQTDVISRNVFKFDMNMLVANEGGKERTEKEFETLARGAGFSAIKLICSVYSYSIFEFYKRP</sequence>
<proteinExistence type="predicted"/>
<evidence type="ECO:0000256" key="3">
    <source>
        <dbReference type="ARBA" id="ARBA00022691"/>
    </source>
</evidence>
<keyword evidence="2" id="KW-0808">Transferase</keyword>
<dbReference type="InterPro" id="IPR036388">
    <property type="entry name" value="WH-like_DNA-bd_sf"/>
</dbReference>
<dbReference type="InterPro" id="IPR012967">
    <property type="entry name" value="COMT_dimerisation"/>
</dbReference>
<dbReference type="FunFam" id="1.10.10.10:FF:000357">
    <property type="entry name" value="Caffeic acid 3-O-methyltransferase"/>
    <property type="match status" value="1"/>
</dbReference>
<name>A0A6A6KHC4_HEVBR</name>
<dbReference type="GO" id="GO:0032259">
    <property type="term" value="P:methylation"/>
    <property type="evidence" value="ECO:0007669"/>
    <property type="project" value="UniProtKB-KW"/>
</dbReference>
<dbReference type="InterPro" id="IPR001077">
    <property type="entry name" value="COMT_C"/>
</dbReference>
<keyword evidence="3" id="KW-0949">S-adenosyl-L-methionine</keyword>
<reference evidence="6 7" key="1">
    <citation type="journal article" date="2020" name="Mol. Plant">
        <title>The Chromosome-Based Rubber Tree Genome Provides New Insights into Spurge Genome Evolution and Rubber Biosynthesis.</title>
        <authorList>
            <person name="Liu J."/>
            <person name="Shi C."/>
            <person name="Shi C.C."/>
            <person name="Li W."/>
            <person name="Zhang Q.J."/>
            <person name="Zhang Y."/>
            <person name="Li K."/>
            <person name="Lu H.F."/>
            <person name="Shi C."/>
            <person name="Zhu S.T."/>
            <person name="Xiao Z.Y."/>
            <person name="Nan H."/>
            <person name="Yue Y."/>
            <person name="Zhu X.G."/>
            <person name="Wu Y."/>
            <person name="Hong X.N."/>
            <person name="Fan G.Y."/>
            <person name="Tong Y."/>
            <person name="Zhang D."/>
            <person name="Mao C.L."/>
            <person name="Liu Y.L."/>
            <person name="Hao S.J."/>
            <person name="Liu W.Q."/>
            <person name="Lv M.Q."/>
            <person name="Zhang H.B."/>
            <person name="Liu Y."/>
            <person name="Hu-Tang G.R."/>
            <person name="Wang J.P."/>
            <person name="Wang J.H."/>
            <person name="Sun Y.H."/>
            <person name="Ni S.B."/>
            <person name="Chen W.B."/>
            <person name="Zhang X.C."/>
            <person name="Jiao Y.N."/>
            <person name="Eichler E.E."/>
            <person name="Li G.H."/>
            <person name="Liu X."/>
            <person name="Gao L.Z."/>
        </authorList>
    </citation>
    <scope>NUCLEOTIDE SEQUENCE [LARGE SCALE GENOMIC DNA]</scope>
    <source>
        <strain evidence="7">cv. GT1</strain>
        <tissue evidence="6">Leaf</tissue>
    </source>
</reference>
<evidence type="ECO:0000313" key="7">
    <source>
        <dbReference type="Proteomes" id="UP000467840"/>
    </source>
</evidence>
<accession>A0A6A6KHC4</accession>
<organism evidence="6 7">
    <name type="scientific">Hevea brasiliensis</name>
    <name type="common">Para rubber tree</name>
    <name type="synonym">Siphonia brasiliensis</name>
    <dbReference type="NCBI Taxonomy" id="3981"/>
    <lineage>
        <taxon>Eukaryota</taxon>
        <taxon>Viridiplantae</taxon>
        <taxon>Streptophyta</taxon>
        <taxon>Embryophyta</taxon>
        <taxon>Tracheophyta</taxon>
        <taxon>Spermatophyta</taxon>
        <taxon>Magnoliopsida</taxon>
        <taxon>eudicotyledons</taxon>
        <taxon>Gunneridae</taxon>
        <taxon>Pentapetalae</taxon>
        <taxon>rosids</taxon>
        <taxon>fabids</taxon>
        <taxon>Malpighiales</taxon>
        <taxon>Euphorbiaceae</taxon>
        <taxon>Crotonoideae</taxon>
        <taxon>Micrandreae</taxon>
        <taxon>Hevea</taxon>
    </lineage>
</organism>
<evidence type="ECO:0000256" key="1">
    <source>
        <dbReference type="ARBA" id="ARBA00022603"/>
    </source>
</evidence>
<gene>
    <name evidence="6" type="ORF">GH714_004771</name>
</gene>
<evidence type="ECO:0000313" key="6">
    <source>
        <dbReference type="EMBL" id="KAF2288167.1"/>
    </source>
</evidence>
<dbReference type="PIRSF" id="PIRSF005739">
    <property type="entry name" value="O-mtase"/>
    <property type="match status" value="1"/>
</dbReference>
<dbReference type="SUPFAM" id="SSF53335">
    <property type="entry name" value="S-adenosyl-L-methionine-dependent methyltransferases"/>
    <property type="match status" value="1"/>
</dbReference>
<comment type="caution">
    <text evidence="6">The sequence shown here is derived from an EMBL/GenBank/DDBJ whole genome shotgun (WGS) entry which is preliminary data.</text>
</comment>
<dbReference type="Gene3D" id="1.10.10.10">
    <property type="entry name" value="Winged helix-like DNA-binding domain superfamily/Winged helix DNA-binding domain"/>
    <property type="match status" value="1"/>
</dbReference>
<dbReference type="InterPro" id="IPR016461">
    <property type="entry name" value="COMT-like"/>
</dbReference>
<evidence type="ECO:0008006" key="8">
    <source>
        <dbReference type="Google" id="ProtNLM"/>
    </source>
</evidence>
<protein>
    <recommendedName>
        <fullName evidence="8">O-methyltransferase domain-containing protein</fullName>
    </recommendedName>
</protein>